<dbReference type="RefSeq" id="WP_309724268.1">
    <property type="nucleotide sequence ID" value="NZ_JARWAM010000014.1"/>
</dbReference>
<organism evidence="2 3">
    <name type="scientific">Franzmannia qiaohouensis</name>
    <dbReference type="NCBI Taxonomy" id="1329370"/>
    <lineage>
        <taxon>Bacteria</taxon>
        <taxon>Pseudomonadati</taxon>
        <taxon>Pseudomonadota</taxon>
        <taxon>Gammaproteobacteria</taxon>
        <taxon>Oceanospirillales</taxon>
        <taxon>Halomonadaceae</taxon>
        <taxon>Franzmannia</taxon>
    </lineage>
</organism>
<sequence length="67" mass="8105">MLKGLEIRLPAGHEFHDKDGNLRRHIRTRWWRQERLSYRDRAMVPEEDINADSIRADPRARAAELRR</sequence>
<gene>
    <name evidence="2" type="ORF">QC821_17770</name>
</gene>
<feature type="region of interest" description="Disordered" evidence="1">
    <location>
        <begin position="47"/>
        <end position="67"/>
    </location>
</feature>
<dbReference type="EMBL" id="JARWAM010000014">
    <property type="protein sequence ID" value="MDR5907133.1"/>
    <property type="molecule type" value="Genomic_DNA"/>
</dbReference>
<accession>A0ABU1HJA9</accession>
<proteinExistence type="predicted"/>
<feature type="compositionally biased region" description="Basic and acidic residues" evidence="1">
    <location>
        <begin position="54"/>
        <end position="67"/>
    </location>
</feature>
<keyword evidence="3" id="KW-1185">Reference proteome</keyword>
<evidence type="ECO:0000313" key="3">
    <source>
        <dbReference type="Proteomes" id="UP001251374"/>
    </source>
</evidence>
<reference evidence="2 3" key="1">
    <citation type="submission" date="2023-04" db="EMBL/GenBank/DDBJ databases">
        <title>A long-awaited taxogenomic arrangement of the family Halomonadaceae.</title>
        <authorList>
            <person name="De La Haba R."/>
            <person name="Chuvochina M."/>
            <person name="Wittouck S."/>
            <person name="Arahal D.R."/>
            <person name="Sanchez-Porro C."/>
            <person name="Hugenholtz P."/>
            <person name="Ventosa A."/>
        </authorList>
    </citation>
    <scope>NUCLEOTIDE SEQUENCE [LARGE SCALE GENOMIC DNA]</scope>
    <source>
        <strain evidence="2 3">DSM 26770</strain>
    </source>
</reference>
<dbReference type="Proteomes" id="UP001251374">
    <property type="component" value="Unassembled WGS sequence"/>
</dbReference>
<comment type="caution">
    <text evidence="2">The sequence shown here is derived from an EMBL/GenBank/DDBJ whole genome shotgun (WGS) entry which is preliminary data.</text>
</comment>
<protein>
    <submittedName>
        <fullName evidence="2">Uncharacterized protein</fullName>
    </submittedName>
</protein>
<evidence type="ECO:0000313" key="2">
    <source>
        <dbReference type="EMBL" id="MDR5907133.1"/>
    </source>
</evidence>
<name>A0ABU1HJA9_9GAMM</name>
<evidence type="ECO:0000256" key="1">
    <source>
        <dbReference type="SAM" id="MobiDB-lite"/>
    </source>
</evidence>